<name>A0ABT4HPU3_MYCIR</name>
<keyword evidence="3" id="KW-1185">Reference proteome</keyword>
<evidence type="ECO:0000313" key="3">
    <source>
        <dbReference type="Proteomes" id="UP001084650"/>
    </source>
</evidence>
<evidence type="ECO:0000313" key="2">
    <source>
        <dbReference type="EMBL" id="MCZ0732211.1"/>
    </source>
</evidence>
<comment type="caution">
    <text evidence="2">The sequence shown here is derived from an EMBL/GenBank/DDBJ whole genome shotgun (WGS) entry which is preliminary data.</text>
</comment>
<dbReference type="Proteomes" id="UP001084650">
    <property type="component" value="Unassembled WGS sequence"/>
</dbReference>
<gene>
    <name evidence="2" type="ORF">OY187_29585</name>
</gene>
<protein>
    <submittedName>
        <fullName evidence="2">Uncharacterized protein</fullName>
    </submittedName>
</protein>
<feature type="region of interest" description="Disordered" evidence="1">
    <location>
        <begin position="31"/>
        <end position="62"/>
    </location>
</feature>
<organism evidence="2 3">
    <name type="scientific">Mycolicibacterium iranicum</name>
    <name type="common">Mycobacterium iranicum</name>
    <dbReference type="NCBI Taxonomy" id="912594"/>
    <lineage>
        <taxon>Bacteria</taxon>
        <taxon>Bacillati</taxon>
        <taxon>Actinomycetota</taxon>
        <taxon>Actinomycetes</taxon>
        <taxon>Mycobacteriales</taxon>
        <taxon>Mycobacteriaceae</taxon>
        <taxon>Mycolicibacterium</taxon>
    </lineage>
</organism>
<dbReference type="EMBL" id="JAPQYE010000026">
    <property type="protein sequence ID" value="MCZ0732211.1"/>
    <property type="molecule type" value="Genomic_DNA"/>
</dbReference>
<evidence type="ECO:0000256" key="1">
    <source>
        <dbReference type="SAM" id="MobiDB-lite"/>
    </source>
</evidence>
<proteinExistence type="predicted"/>
<dbReference type="RefSeq" id="WP_268787965.1">
    <property type="nucleotide sequence ID" value="NZ_JAPQYE010000026.1"/>
</dbReference>
<reference evidence="2" key="1">
    <citation type="submission" date="2022-12" db="EMBL/GenBank/DDBJ databases">
        <title>Whole genome sequence of Mycolicibacterium iranicum strain SBH312.</title>
        <authorList>
            <person name="Jani J."/>
            <person name="Arifin Mustapha Z."/>
            <person name="Ahmed K."/>
            <person name="Kai Ling C."/>
        </authorList>
    </citation>
    <scope>NUCLEOTIDE SEQUENCE</scope>
    <source>
        <strain evidence="2">SBH312</strain>
    </source>
</reference>
<feature type="region of interest" description="Disordered" evidence="1">
    <location>
        <begin position="151"/>
        <end position="176"/>
    </location>
</feature>
<accession>A0ABT4HPU3</accession>
<sequence>MRRKCETCGDGFLGSQRKKYCTDACRQKAARRRRPGNAADRNADRNVTVGEQQGPTSNPTPGAHCVEAKAVLDGLDAELAQSAKRAGRPLGWSTADRTLRELIASTIDRKASLQRLYEATDDPALTIKLAAELRMLTTQVAALLKQVKVAMPAAPSQKSQKAAHAANTRWSRESGA</sequence>
<feature type="compositionally biased region" description="Polar residues" evidence="1">
    <location>
        <begin position="49"/>
        <end position="60"/>
    </location>
</feature>